<dbReference type="Pfam" id="PF07944">
    <property type="entry name" value="Beta-AFase-like_GH127_cat"/>
    <property type="match status" value="1"/>
</dbReference>
<gene>
    <name evidence="7" type="ORF">APC1503_0095</name>
    <name evidence="9" type="ORF">DXC63_02145</name>
    <name evidence="8" type="ORF">DXC85_01445</name>
    <name evidence="5" type="ORF">GBB65_10960</name>
    <name evidence="4" type="ORF">GBC43_10615</name>
    <name evidence="3" type="ORF">GBI87_06355</name>
    <name evidence="10" type="ORF">SAMN04489748_1440</name>
    <name evidence="6" type="ORF">SCX10_07450</name>
</gene>
<evidence type="ECO:0000313" key="15">
    <source>
        <dbReference type="Proteomes" id="UP000451234"/>
    </source>
</evidence>
<dbReference type="GeneID" id="69577336"/>
<dbReference type="Proteomes" id="UP000467387">
    <property type="component" value="Unassembled WGS sequence"/>
</dbReference>
<dbReference type="InterPro" id="IPR049046">
    <property type="entry name" value="Beta-AFase-like_GH127_middle"/>
</dbReference>
<evidence type="ECO:0000313" key="17">
    <source>
        <dbReference type="Proteomes" id="UP000467387"/>
    </source>
</evidence>
<evidence type="ECO:0000313" key="16">
    <source>
        <dbReference type="Proteomes" id="UP000460333"/>
    </source>
</evidence>
<dbReference type="SUPFAM" id="SSF48208">
    <property type="entry name" value="Six-hairpin glycosidases"/>
    <property type="match status" value="1"/>
</dbReference>
<name>A0A151C9U3_BIFLN</name>
<sequence>MSSTEATNGISRRAVLAGAAAIGGTIAVASALGTGVTTVQAAPSVAGTAGATGANGAGGVAVPAAQRTTKSAKTITDAPALPGWKVAPFPLRNVAITSNSVFDRAKEGMLDYARNYPVDRWLVCFRAQANLLPKDNTTQPSGGWENFPSGSLDKAVEQQWGDAEYTRGQNKNGADGLLRGHFAGHALHMLSQAYAETGEEAILNKINEFVSGLKECRDSLREMKYNGKARYSHPGFLAAYGEWQFKALEEYAPYGEIWAPWYTEHKILAGLIAAYEFAGNADALDLAEGIGHWTYARLSKCTKTQLQKMWDIYIGGEYGGMNDSLVDLYNVSKDKDRSEFLKASAFFDTDKLIDNCGAGVDILNNLHANQHIPQFVGYAKDAAMGDADIDADARARYLKAVEGYWGMIVPGRMYAHGGTGEGEMWGPAHTVAGDIGKRNAESCAAYNMLKVARYLFFIEQKPAYMDYYERTILNHILGGKSRDLDSGTALTPGNCYMYPVNPATQKEYGDGNIGTCCGGTALESHSKYQDSIYFHSTDNKELYVNLFTASTLDWTDTGLKLAQETNYPEEETSTISITAAPKSAVTFRIRIPAWSKGAKIEVNGKAIDGVTAGEYATVAGSWKVGDKIVVTIPLQLRTESTDDRKDIQTLFYGPTVLNALNPSTKFIQRGFYERNGLDGTIKLGVQKKEGTKNYFIIDGDEFEPAYNGDNTPYHMYFQRKDEYVGFAGKLTDVLNPKRPAAQDRSESTLMDDIWAGAPFKDRAAFIKKVQEVTKTYQDEGLLSSRDRQVVLLASARAKMS</sequence>
<accession>A0A151C9U3</accession>
<organism evidence="7 12">
    <name type="scientific">Bifidobacterium longum</name>
    <dbReference type="NCBI Taxonomy" id="216816"/>
    <lineage>
        <taxon>Bacteria</taxon>
        <taxon>Bacillati</taxon>
        <taxon>Actinomycetota</taxon>
        <taxon>Actinomycetes</taxon>
        <taxon>Bifidobacteriales</taxon>
        <taxon>Bifidobacteriaceae</taxon>
        <taxon>Bifidobacterium</taxon>
    </lineage>
</organism>
<dbReference type="EMBL" id="PJDT01000002">
    <property type="protein sequence ID" value="PKC91310.1"/>
    <property type="molecule type" value="Genomic_DNA"/>
</dbReference>
<dbReference type="Proteomes" id="UP001272183">
    <property type="component" value="Unassembled WGS sequence"/>
</dbReference>
<evidence type="ECO:0000313" key="10">
    <source>
        <dbReference type="EMBL" id="SEB54256.1"/>
    </source>
</evidence>
<evidence type="ECO:0000313" key="11">
    <source>
        <dbReference type="Proteomes" id="UP000182842"/>
    </source>
</evidence>
<evidence type="ECO:0000259" key="1">
    <source>
        <dbReference type="Pfam" id="PF07944"/>
    </source>
</evidence>
<evidence type="ECO:0000313" key="4">
    <source>
        <dbReference type="EMBL" id="KAB7234301.1"/>
    </source>
</evidence>
<feature type="domain" description="Non-reducing end beta-L-arabinofuranosidase-like GH127 catalytic" evidence="1">
    <location>
        <begin position="94"/>
        <end position="530"/>
    </location>
</feature>
<dbReference type="Proteomes" id="UP000182842">
    <property type="component" value="Unassembled WGS sequence"/>
</dbReference>
<dbReference type="EMBL" id="WDRV01000028">
    <property type="protein sequence ID" value="KAB7320688.1"/>
    <property type="molecule type" value="Genomic_DNA"/>
</dbReference>
<feature type="domain" description="Non-reducing end beta-L-arabinofuranosidase-like GH127 middle" evidence="2">
    <location>
        <begin position="542"/>
        <end position="633"/>
    </location>
</feature>
<dbReference type="EMBL" id="JAWUDL010000013">
    <property type="protein sequence ID" value="MDW7546654.1"/>
    <property type="molecule type" value="Genomic_DNA"/>
</dbReference>
<dbReference type="EMBL" id="WDTJ01000026">
    <property type="protein sequence ID" value="KAB7234301.1"/>
    <property type="molecule type" value="Genomic_DNA"/>
</dbReference>
<dbReference type="EMBL" id="WDWU01000007">
    <property type="protein sequence ID" value="KAB7057051.1"/>
    <property type="molecule type" value="Genomic_DNA"/>
</dbReference>
<evidence type="ECO:0000313" key="8">
    <source>
        <dbReference type="EMBL" id="RGL05646.1"/>
    </source>
</evidence>
<evidence type="ECO:0000313" key="3">
    <source>
        <dbReference type="EMBL" id="KAB7057051.1"/>
    </source>
</evidence>
<dbReference type="InterPro" id="IPR012878">
    <property type="entry name" value="Beta-AFase-like_GH127_cat"/>
</dbReference>
<dbReference type="GO" id="GO:0016787">
    <property type="term" value="F:hydrolase activity"/>
    <property type="evidence" value="ECO:0007669"/>
    <property type="project" value="UniProtKB-KW"/>
</dbReference>
<evidence type="ECO:0000313" key="6">
    <source>
        <dbReference type="EMBL" id="MDW7546654.1"/>
    </source>
</evidence>
<dbReference type="Proteomes" id="UP000232654">
    <property type="component" value="Unassembled WGS sequence"/>
</dbReference>
<dbReference type="Proteomes" id="UP000460333">
    <property type="component" value="Unassembled WGS sequence"/>
</dbReference>
<dbReference type="EMBL" id="FNRW01000004">
    <property type="protein sequence ID" value="SEB54256.1"/>
    <property type="molecule type" value="Genomic_DNA"/>
</dbReference>
<reference evidence="6" key="5">
    <citation type="submission" date="2023-10" db="EMBL/GenBank/DDBJ databases">
        <title>Supernatant from a Refined Defined Microbial Community Protects Mice from Clostridioides difficile Infection.</title>
        <authorList>
            <person name="Douchant K."/>
            <person name="He S.-M."/>
            <person name="Noordhof C."/>
            <person name="Greenlaw J."/>
            <person name="Schroeter K."/>
            <person name="Vancuren S.J."/>
            <person name="Sjaarda C."/>
            <person name="Allen-Vercoe E."/>
            <person name="Gloor G.B."/>
            <person name="Vanner S.J."/>
            <person name="Petrof E.O."/>
            <person name="Sheth P.M."/>
            <person name="Guzman M."/>
        </authorList>
    </citation>
    <scope>NUCLEOTIDE SEQUENCE</scope>
    <source>
        <strain evidence="6">16-6-I_4_FM</strain>
    </source>
</reference>
<dbReference type="PANTHER" id="PTHR31151">
    <property type="entry name" value="PROLINE-TRNA LIGASE (DUF1680)"/>
    <property type="match status" value="1"/>
</dbReference>
<evidence type="ECO:0000313" key="12">
    <source>
        <dbReference type="Proteomes" id="UP000232654"/>
    </source>
</evidence>
<dbReference type="AlphaFoldDB" id="A0A151C9U3"/>
<keyword evidence="3" id="KW-0378">Hydrolase</keyword>
<proteinExistence type="predicted"/>
<dbReference type="OMA" id="KLGGWES"/>
<dbReference type="Proteomes" id="UP000261186">
    <property type="component" value="Unassembled WGS sequence"/>
</dbReference>
<dbReference type="EMBL" id="QSRH01000001">
    <property type="protein sequence ID" value="RGL05646.1"/>
    <property type="molecule type" value="Genomic_DNA"/>
</dbReference>
<comment type="caution">
    <text evidence="7">The sequence shown here is derived from an EMBL/GenBank/DDBJ whole genome shotgun (WGS) entry which is preliminary data.</text>
</comment>
<protein>
    <submittedName>
        <fullName evidence="7">Acetyl-CoA carboxylase</fullName>
    </submittedName>
    <submittedName>
        <fullName evidence="6">Glycoside hydrolase family 127 protein</fullName>
    </submittedName>
    <submittedName>
        <fullName evidence="3">Glycosyl hydrolase</fullName>
    </submittedName>
</protein>
<dbReference type="EMBL" id="QSRZ01000002">
    <property type="protein sequence ID" value="RGL51920.1"/>
    <property type="molecule type" value="Genomic_DNA"/>
</dbReference>
<evidence type="ECO:0000313" key="13">
    <source>
        <dbReference type="Proteomes" id="UP000261186"/>
    </source>
</evidence>
<reference evidence="13 14" key="3">
    <citation type="submission" date="2018-08" db="EMBL/GenBank/DDBJ databases">
        <title>A genome reference for cultivated species of the human gut microbiota.</title>
        <authorList>
            <person name="Zou Y."/>
            <person name="Xue W."/>
            <person name="Luo G."/>
        </authorList>
    </citation>
    <scope>NUCLEOTIDE SEQUENCE [LARGE SCALE GENOMIC DNA]</scope>
    <source>
        <strain evidence="9 14">TF06-45A</strain>
        <strain evidence="8 13">TF08-4AC</strain>
    </source>
</reference>
<dbReference type="InterPro" id="IPR008928">
    <property type="entry name" value="6-hairpin_glycosidase_sf"/>
</dbReference>
<dbReference type="Proteomes" id="UP000451234">
    <property type="component" value="Unassembled WGS sequence"/>
</dbReference>
<evidence type="ECO:0000313" key="14">
    <source>
        <dbReference type="Proteomes" id="UP000261288"/>
    </source>
</evidence>
<dbReference type="PROSITE" id="PS51318">
    <property type="entry name" value="TAT"/>
    <property type="match status" value="1"/>
</dbReference>
<evidence type="ECO:0000313" key="9">
    <source>
        <dbReference type="EMBL" id="RGL51920.1"/>
    </source>
</evidence>
<evidence type="ECO:0000313" key="5">
    <source>
        <dbReference type="EMBL" id="KAB7320688.1"/>
    </source>
</evidence>
<reference evidence="7 12" key="2">
    <citation type="submission" date="2017-12" db="EMBL/GenBank/DDBJ databases">
        <title>Bifidobacterium longum APC/DPC strains.</title>
        <authorList>
            <person name="Arboleya S."/>
        </authorList>
    </citation>
    <scope>NUCLEOTIDE SEQUENCE [LARGE SCALE GENOMIC DNA]</scope>
    <source>
        <strain evidence="7 12">APC1503</strain>
    </source>
</reference>
<dbReference type="GO" id="GO:0005975">
    <property type="term" value="P:carbohydrate metabolic process"/>
    <property type="evidence" value="ECO:0007669"/>
    <property type="project" value="InterPro"/>
</dbReference>
<dbReference type="RefSeq" id="WP_013410459.1">
    <property type="nucleotide sequence ID" value="NZ_CP013673.1"/>
</dbReference>
<evidence type="ECO:0000259" key="2">
    <source>
        <dbReference type="Pfam" id="PF20736"/>
    </source>
</evidence>
<reference evidence="15 16" key="4">
    <citation type="journal article" date="2019" name="Nat. Med.">
        <title>A library of human gut bacterial isolates paired with longitudinal multiomics data enables mechanistic microbiome research.</title>
        <authorList>
            <person name="Poyet M."/>
            <person name="Groussin M."/>
            <person name="Gibbons S.M."/>
            <person name="Avila-Pacheco J."/>
            <person name="Jiang X."/>
            <person name="Kearney S.M."/>
            <person name="Perrotta A.R."/>
            <person name="Berdy B."/>
            <person name="Zhao S."/>
            <person name="Lieberman T.D."/>
            <person name="Swanson P.K."/>
            <person name="Smith M."/>
            <person name="Roesemann S."/>
            <person name="Alexander J.E."/>
            <person name="Rich S.A."/>
            <person name="Livny J."/>
            <person name="Vlamakis H."/>
            <person name="Clish C."/>
            <person name="Bullock K."/>
            <person name="Deik A."/>
            <person name="Scott J."/>
            <person name="Pierce K.A."/>
            <person name="Xavier R.J."/>
            <person name="Alm E.J."/>
        </authorList>
    </citation>
    <scope>NUCLEOTIDE SEQUENCE [LARGE SCALE GENOMIC DNA]</scope>
    <source>
        <strain evidence="4 16">BIOML-A118</strain>
        <strain evidence="3 17">BIOML-A210</strain>
        <strain evidence="5 15">BIOML-A75</strain>
    </source>
</reference>
<evidence type="ECO:0000313" key="7">
    <source>
        <dbReference type="EMBL" id="PKC91310.1"/>
    </source>
</evidence>
<dbReference type="PANTHER" id="PTHR31151:SF0">
    <property type="entry name" value="PROLINE-TRNA LIGASE (DUF1680)"/>
    <property type="match status" value="1"/>
</dbReference>
<dbReference type="Pfam" id="PF20736">
    <property type="entry name" value="Glyco_hydro127M"/>
    <property type="match status" value="1"/>
</dbReference>
<reference evidence="10 11" key="1">
    <citation type="submission" date="2016-10" db="EMBL/GenBank/DDBJ databases">
        <authorList>
            <person name="Varghese N."/>
            <person name="Submissions S."/>
        </authorList>
    </citation>
    <scope>NUCLEOTIDE SEQUENCE [LARGE SCALE GENOMIC DNA]</scope>
    <source>
        <strain evidence="10 11">DSM 20219</strain>
    </source>
</reference>
<dbReference type="Proteomes" id="UP000261288">
    <property type="component" value="Unassembled WGS sequence"/>
</dbReference>
<dbReference type="InterPro" id="IPR006311">
    <property type="entry name" value="TAT_signal"/>
</dbReference>